<keyword evidence="1" id="KW-0863">Zinc-finger</keyword>
<keyword evidence="5" id="KW-1185">Reference proteome</keyword>
<dbReference type="InterPro" id="IPR013083">
    <property type="entry name" value="Znf_RING/FYVE/PHD"/>
</dbReference>
<reference evidence="4 5" key="1">
    <citation type="submission" date="2018-12" db="EMBL/GenBank/DDBJ databases">
        <title>Draft genome sequence of Xylaria grammica IHI A82.</title>
        <authorList>
            <person name="Buettner E."/>
            <person name="Kellner H."/>
        </authorList>
    </citation>
    <scope>NUCLEOTIDE SEQUENCE [LARGE SCALE GENOMIC DNA]</scope>
    <source>
        <strain evidence="4 5">IHI A82</strain>
    </source>
</reference>
<sequence length="1001" mass="113009">MAEDNSITDNFALNWLPYFSPEGDVLPDILFAVECGICGNQLAISQPPDDEDIETFCVLPCGHAFGHQCINSWLGDSYNMREAISSCIVGGDGLPSECENCRSDGASSSHWDGNDDEGGFDDQFQPSFPLESEFSRMNLGGGPSNAYGMNPSPPRLDEVEEQLYGAGPDGNPQTPLDDFFESMFGVSPEPMPHDHRGELVNTLGQSVANIFHRLRSGSLRLPVTEDNQSGGDDAISYIYEEWQRRLPEIREKFSTDWPLWDGMQKISASVQGILQELHIREQELLDNNESLQKKDNRFDFLVSALEEFINGNNGLRYHNGLLASLLSTERDKLEDDARVAAEMEVLSTFLTHYAVQREQDPIDDWDFNAGIHEIINSTIYEILNLFSFDITPAQVPANAHIITRFELLWELCGETEKESRNLRLPETNPKFPGEKSINDALPYEYPSALHTRDIRLLKILPGTGEDQIKCRLEADEQEKGHQVRLMREIYSKAKTTTIWLGDSSQNQDRSFNAEGSFTPLPAGFGGHNIDGDDLVAIIEECSKYRMDGEWDEKQWAIYAMLHRCMDQIQLNEWWERIWTLQEAALPPKAPDLLFKGRRIPFDALIAAEDFILKFGHLGEHYNRQIAKSRSVMGEDVTRVVQSLAAAQPGIPGGVPLLMRIRRGLENDQRGPIIKTFTVILLFTDVYKATNPLDNIFALGSLLPEYSGKLIKVDYAEHYSDVFKRATARSFNSSMQLYLMSNFNFLFETALRKQKESQGASQEKSQEQPHVPSWVLDLTYSDTRLRGAHSVRKATDRVTVEAFVSRHWAPHIEGRADDDVCFATPTTLFCTGCYVDEISGCPEIPSIGDDDETRVLTRFLIHTVYELRGQPVPEDIWKSITTHGCEESKLLYSLTRFFSLQREDDMARGDYEELIKSRNREAAGKPAVVTATGLIGIGTAPVLEGDYLCWVCGAPVYLILRRVEDLDGVEKHRIIARVALFEAPPDMTKRIESLPMRRFQIV</sequence>
<dbReference type="PANTHER" id="PTHR24148">
    <property type="entry name" value="ANKYRIN REPEAT DOMAIN-CONTAINING PROTEIN 39 HOMOLOG-RELATED"/>
    <property type="match status" value="1"/>
</dbReference>
<dbReference type="GO" id="GO:0008270">
    <property type="term" value="F:zinc ion binding"/>
    <property type="evidence" value="ECO:0007669"/>
    <property type="project" value="UniProtKB-KW"/>
</dbReference>
<keyword evidence="1" id="KW-0479">Metal-binding</keyword>
<gene>
    <name evidence="4" type="ORF">EKO27_g11102</name>
</gene>
<dbReference type="AlphaFoldDB" id="A0A439CPD4"/>
<name>A0A439CPD4_9PEZI</name>
<dbReference type="InterPro" id="IPR010730">
    <property type="entry name" value="HET"/>
</dbReference>
<feature type="domain" description="RING-type" evidence="3">
    <location>
        <begin position="35"/>
        <end position="102"/>
    </location>
</feature>
<protein>
    <recommendedName>
        <fullName evidence="3">RING-type domain-containing protein</fullName>
    </recommendedName>
</protein>
<keyword evidence="1" id="KW-0862">Zinc</keyword>
<dbReference type="STRING" id="363999.A0A439CPD4"/>
<dbReference type="InterPro" id="IPR052895">
    <property type="entry name" value="HetReg/Transcr_Mod"/>
</dbReference>
<evidence type="ECO:0000313" key="5">
    <source>
        <dbReference type="Proteomes" id="UP000286045"/>
    </source>
</evidence>
<dbReference type="SUPFAM" id="SSF57850">
    <property type="entry name" value="RING/U-box"/>
    <property type="match status" value="1"/>
</dbReference>
<proteinExistence type="predicted"/>
<accession>A0A439CPD4</accession>
<dbReference type="EMBL" id="RYZI01000652">
    <property type="protein sequence ID" value="RWA04002.1"/>
    <property type="molecule type" value="Genomic_DNA"/>
</dbReference>
<evidence type="ECO:0000256" key="2">
    <source>
        <dbReference type="SAM" id="MobiDB-lite"/>
    </source>
</evidence>
<dbReference type="PROSITE" id="PS50089">
    <property type="entry name" value="ZF_RING_2"/>
    <property type="match status" value="1"/>
</dbReference>
<dbReference type="Gene3D" id="3.30.40.10">
    <property type="entry name" value="Zinc/RING finger domain, C3HC4 (zinc finger)"/>
    <property type="match status" value="1"/>
</dbReference>
<organism evidence="4 5">
    <name type="scientific">Xylaria grammica</name>
    <dbReference type="NCBI Taxonomy" id="363999"/>
    <lineage>
        <taxon>Eukaryota</taxon>
        <taxon>Fungi</taxon>
        <taxon>Dikarya</taxon>
        <taxon>Ascomycota</taxon>
        <taxon>Pezizomycotina</taxon>
        <taxon>Sordariomycetes</taxon>
        <taxon>Xylariomycetidae</taxon>
        <taxon>Xylariales</taxon>
        <taxon>Xylariaceae</taxon>
        <taxon>Xylaria</taxon>
    </lineage>
</organism>
<comment type="caution">
    <text evidence="4">The sequence shown here is derived from an EMBL/GenBank/DDBJ whole genome shotgun (WGS) entry which is preliminary data.</text>
</comment>
<evidence type="ECO:0000256" key="1">
    <source>
        <dbReference type="PROSITE-ProRule" id="PRU00175"/>
    </source>
</evidence>
<feature type="region of interest" description="Disordered" evidence="2">
    <location>
        <begin position="102"/>
        <end position="127"/>
    </location>
</feature>
<dbReference type="Pfam" id="PF06985">
    <property type="entry name" value="HET"/>
    <property type="match status" value="1"/>
</dbReference>
<evidence type="ECO:0000313" key="4">
    <source>
        <dbReference type="EMBL" id="RWA04002.1"/>
    </source>
</evidence>
<dbReference type="InterPro" id="IPR001841">
    <property type="entry name" value="Znf_RING"/>
</dbReference>
<dbReference type="CDD" id="cd16448">
    <property type="entry name" value="RING-H2"/>
    <property type="match status" value="1"/>
</dbReference>
<dbReference type="PANTHER" id="PTHR24148:SF64">
    <property type="entry name" value="HETEROKARYON INCOMPATIBILITY DOMAIN-CONTAINING PROTEIN"/>
    <property type="match status" value="1"/>
</dbReference>
<evidence type="ECO:0000259" key="3">
    <source>
        <dbReference type="PROSITE" id="PS50089"/>
    </source>
</evidence>
<dbReference type="Proteomes" id="UP000286045">
    <property type="component" value="Unassembled WGS sequence"/>
</dbReference>